<dbReference type="InterPro" id="IPR031157">
    <property type="entry name" value="G_TR_CS"/>
</dbReference>
<dbReference type="InterPro" id="IPR050100">
    <property type="entry name" value="TRAFAC_GTPase_members"/>
</dbReference>
<dbReference type="PRINTS" id="PR00315">
    <property type="entry name" value="ELONGATNFCT"/>
</dbReference>
<dbReference type="SUPFAM" id="SSF50447">
    <property type="entry name" value="Translation proteins"/>
    <property type="match status" value="1"/>
</dbReference>
<dbReference type="RefSeq" id="XP_002506427.1">
    <property type="nucleotide sequence ID" value="XM_002506381.1"/>
</dbReference>
<dbReference type="SUPFAM" id="SSF50465">
    <property type="entry name" value="EF-Tu/eEF-1alpha/eIF2-gamma C-terminal domain"/>
    <property type="match status" value="1"/>
</dbReference>
<keyword evidence="7" id="KW-1185">Reference proteome</keyword>
<organism evidence="6 7">
    <name type="scientific">Micromonas commoda (strain RCC299 / NOUM17 / CCMP2709)</name>
    <name type="common">Picoplanktonic green alga</name>
    <dbReference type="NCBI Taxonomy" id="296587"/>
    <lineage>
        <taxon>Eukaryota</taxon>
        <taxon>Viridiplantae</taxon>
        <taxon>Chlorophyta</taxon>
        <taxon>Mamiellophyceae</taxon>
        <taxon>Mamiellales</taxon>
        <taxon>Mamiellaceae</taxon>
        <taxon>Micromonas</taxon>
    </lineage>
</organism>
<dbReference type="PANTHER" id="PTHR23115">
    <property type="entry name" value="TRANSLATION FACTOR"/>
    <property type="match status" value="1"/>
</dbReference>
<dbReference type="KEGG" id="mis:MICPUN_107249"/>
<dbReference type="eggNOG" id="KOG0458">
    <property type="taxonomic scope" value="Eukaryota"/>
</dbReference>
<dbReference type="OMA" id="VVQITCH"/>
<dbReference type="GO" id="GO:0005525">
    <property type="term" value="F:GTP binding"/>
    <property type="evidence" value="ECO:0007669"/>
    <property type="project" value="UniProtKB-KW"/>
</dbReference>
<dbReference type="PROSITE" id="PS00301">
    <property type="entry name" value="G_TR_1"/>
    <property type="match status" value="1"/>
</dbReference>
<dbReference type="OrthoDB" id="342024at2759"/>
<gene>
    <name evidence="6" type="ORF">MICPUN_107249</name>
</gene>
<dbReference type="STRING" id="296587.C1EII4"/>
<dbReference type="InterPro" id="IPR027417">
    <property type="entry name" value="P-loop_NTPase"/>
</dbReference>
<evidence type="ECO:0000259" key="5">
    <source>
        <dbReference type="PROSITE" id="PS51722"/>
    </source>
</evidence>
<feature type="domain" description="Tr-type G" evidence="5">
    <location>
        <begin position="1"/>
        <end position="228"/>
    </location>
</feature>
<dbReference type="InterPro" id="IPR009001">
    <property type="entry name" value="Transl_elong_EF1A/Init_IF2_C"/>
</dbReference>
<dbReference type="Gene3D" id="2.40.30.10">
    <property type="entry name" value="Translation factors"/>
    <property type="match status" value="2"/>
</dbReference>
<dbReference type="EMBL" id="CP001333">
    <property type="protein sequence ID" value="ACO67685.1"/>
    <property type="molecule type" value="Genomic_DNA"/>
</dbReference>
<name>C1EII4_MICCC</name>
<evidence type="ECO:0000256" key="2">
    <source>
        <dbReference type="ARBA" id="ARBA00007249"/>
    </source>
</evidence>
<keyword evidence="3" id="KW-0547">Nucleotide-binding</keyword>
<dbReference type="InParanoid" id="C1EII4"/>
<evidence type="ECO:0000256" key="4">
    <source>
        <dbReference type="ARBA" id="ARBA00023134"/>
    </source>
</evidence>
<reference evidence="6 7" key="1">
    <citation type="journal article" date="2009" name="Science">
        <title>Green evolution and dynamic adaptations revealed by genomes of the marine picoeukaryotes Micromonas.</title>
        <authorList>
            <person name="Worden A.Z."/>
            <person name="Lee J.H."/>
            <person name="Mock T."/>
            <person name="Rouze P."/>
            <person name="Simmons M.P."/>
            <person name="Aerts A.L."/>
            <person name="Allen A.E."/>
            <person name="Cuvelier M.L."/>
            <person name="Derelle E."/>
            <person name="Everett M.V."/>
            <person name="Foulon E."/>
            <person name="Grimwood J."/>
            <person name="Gundlach H."/>
            <person name="Henrissat B."/>
            <person name="Napoli C."/>
            <person name="McDonald S.M."/>
            <person name="Parker M.S."/>
            <person name="Rombauts S."/>
            <person name="Salamov A."/>
            <person name="Von Dassow P."/>
            <person name="Badger J.H."/>
            <person name="Coutinho P.M."/>
            <person name="Demir E."/>
            <person name="Dubchak I."/>
            <person name="Gentemann C."/>
            <person name="Eikrem W."/>
            <person name="Gready J.E."/>
            <person name="John U."/>
            <person name="Lanier W."/>
            <person name="Lindquist E.A."/>
            <person name="Lucas S."/>
            <person name="Mayer K.F."/>
            <person name="Moreau H."/>
            <person name="Not F."/>
            <person name="Otillar R."/>
            <person name="Panaud O."/>
            <person name="Pangilinan J."/>
            <person name="Paulsen I."/>
            <person name="Piegu B."/>
            <person name="Poliakov A."/>
            <person name="Robbens S."/>
            <person name="Schmutz J."/>
            <person name="Toulza E."/>
            <person name="Wyss T."/>
            <person name="Zelensky A."/>
            <person name="Zhou K."/>
            <person name="Armbrust E.V."/>
            <person name="Bhattacharya D."/>
            <person name="Goodenough U.W."/>
            <person name="Van de Peer Y."/>
            <person name="Grigoriev I.V."/>
        </authorList>
    </citation>
    <scope>NUCLEOTIDE SEQUENCE [LARGE SCALE GENOMIC DNA]</scope>
    <source>
        <strain evidence="7">RCC299 / NOUM17</strain>
    </source>
</reference>
<keyword evidence="4" id="KW-0342">GTP-binding</keyword>
<protein>
    <recommendedName>
        <fullName evidence="5">Tr-type G domain-containing protein</fullName>
    </recommendedName>
</protein>
<dbReference type="InterPro" id="IPR054696">
    <property type="entry name" value="GTP-eEF1A_C"/>
</dbReference>
<dbReference type="Pfam" id="PF00009">
    <property type="entry name" value="GTP_EFTU"/>
    <property type="match status" value="1"/>
</dbReference>
<evidence type="ECO:0000256" key="1">
    <source>
        <dbReference type="ARBA" id="ARBA00003982"/>
    </source>
</evidence>
<dbReference type="Gene3D" id="3.40.50.300">
    <property type="entry name" value="P-loop containing nucleotide triphosphate hydrolases"/>
    <property type="match status" value="1"/>
</dbReference>
<dbReference type="Pfam" id="PF22594">
    <property type="entry name" value="GTP-eEF1A_C"/>
    <property type="match status" value="1"/>
</dbReference>
<evidence type="ECO:0000256" key="3">
    <source>
        <dbReference type="ARBA" id="ARBA00022741"/>
    </source>
</evidence>
<evidence type="ECO:0000313" key="7">
    <source>
        <dbReference type="Proteomes" id="UP000002009"/>
    </source>
</evidence>
<proteinExistence type="inferred from homology"/>
<evidence type="ECO:0000313" key="6">
    <source>
        <dbReference type="EMBL" id="ACO67685.1"/>
    </source>
</evidence>
<dbReference type="GO" id="GO:0003924">
    <property type="term" value="F:GTPase activity"/>
    <property type="evidence" value="ECO:0007669"/>
    <property type="project" value="InterPro"/>
</dbReference>
<comment type="similarity">
    <text evidence="2">Belongs to the TRAFAC class translation factor GTPase superfamily. Classic translation factor GTPase family. EF-Tu/EF-1A subfamily.</text>
</comment>
<sequence length="451" mass="46709">MHVVVLGHVDAGKSTLMGRVLHLVGVVDAKQLRRNEKDAAALGKSSFAWAFALDTAETERARGVTVDVAQARFVTPVTPTRPEPTRVTLLDAPGHRDFVGNAIAGAARADAAVLVVDAAPGGFETGFGDASSVSSNGQTREHVRLARSLGVSHVIVAVSKMDACGYSEERFEFIKNTLEPFLAKSGFGPEHVSWVPVSGFEGVNLVPGECAIPVPNALSEWWSGGTLTECIDDVPTVDRGAPRPFRMPIADVIPNGTSRTLGAAAIGGKIACGSVRKGDRVLVMPAGVVARVKAVEFPVGDGDGAGRAENVGHAGDACDVAPGGCLCHVDFPVTVAAGVRAKIVTTESVRVPLLVGSRAVVHSNSYAAEATIASIVCKLDPATGEPVVGGAAPRCLTRNQGAVVELAFGDRAMCCESYDAVPSMGRVALRRDGATIAVGTIQEAWPADDEP</sequence>
<accession>C1EII4</accession>
<dbReference type="GeneID" id="8249540"/>
<dbReference type="SUPFAM" id="SSF52540">
    <property type="entry name" value="P-loop containing nucleoside triphosphate hydrolases"/>
    <property type="match status" value="1"/>
</dbReference>
<comment type="function">
    <text evidence="1">This protein promotes the GTP-dependent binding of aminoacyl-tRNA to the A-site of ribosomes during protein biosynthesis.</text>
</comment>
<dbReference type="AlphaFoldDB" id="C1EII4"/>
<dbReference type="PROSITE" id="PS51722">
    <property type="entry name" value="G_TR_2"/>
    <property type="match status" value="1"/>
</dbReference>
<dbReference type="InterPro" id="IPR000795">
    <property type="entry name" value="T_Tr_GTP-bd_dom"/>
</dbReference>
<dbReference type="Proteomes" id="UP000002009">
    <property type="component" value="Chromosome 15"/>
</dbReference>
<dbReference type="InterPro" id="IPR009000">
    <property type="entry name" value="Transl_B-barrel_sf"/>
</dbReference>